<reference evidence="1" key="1">
    <citation type="journal article" date="2020" name="Fungal Divers.">
        <title>Resolving the Mortierellaceae phylogeny through synthesis of multi-gene phylogenetics and phylogenomics.</title>
        <authorList>
            <person name="Vandepol N."/>
            <person name="Liber J."/>
            <person name="Desiro A."/>
            <person name="Na H."/>
            <person name="Kennedy M."/>
            <person name="Barry K."/>
            <person name="Grigoriev I.V."/>
            <person name="Miller A.N."/>
            <person name="O'Donnell K."/>
            <person name="Stajich J.E."/>
            <person name="Bonito G."/>
        </authorList>
    </citation>
    <scope>NUCLEOTIDE SEQUENCE</scope>
    <source>
        <strain evidence="1">NVP1</strain>
    </source>
</reference>
<evidence type="ECO:0000313" key="2">
    <source>
        <dbReference type="Proteomes" id="UP000696485"/>
    </source>
</evidence>
<gene>
    <name evidence="1" type="ORF">BG006_003523</name>
</gene>
<sequence length="145" mass="16364">MQTWYCHCAGKPEIKKKAEGKKRHQVFKSSKHMGCCARIYVHKFKDGHPPAPGYPPVNASKCVHLTYYGRHTGHTLGDLEGFQHLHISKQVREAILGYIKLGLGKRVIKDKLTLHSDALHSCLLKGTLTRNDFITSVDIANIYND</sequence>
<proteinExistence type="predicted"/>
<dbReference type="Proteomes" id="UP000696485">
    <property type="component" value="Unassembled WGS sequence"/>
</dbReference>
<comment type="caution">
    <text evidence="1">The sequence shown here is derived from an EMBL/GenBank/DDBJ whole genome shotgun (WGS) entry which is preliminary data.</text>
</comment>
<dbReference type="AlphaFoldDB" id="A0A9P5VG34"/>
<evidence type="ECO:0000313" key="1">
    <source>
        <dbReference type="EMBL" id="KAF9316457.1"/>
    </source>
</evidence>
<protein>
    <submittedName>
        <fullName evidence="1">Uncharacterized protein</fullName>
    </submittedName>
</protein>
<dbReference type="EMBL" id="JAAAUY010001997">
    <property type="protein sequence ID" value="KAF9316457.1"/>
    <property type="molecule type" value="Genomic_DNA"/>
</dbReference>
<name>A0A9P5VG34_9FUNG</name>
<organism evidence="1 2">
    <name type="scientific">Podila minutissima</name>
    <dbReference type="NCBI Taxonomy" id="64525"/>
    <lineage>
        <taxon>Eukaryota</taxon>
        <taxon>Fungi</taxon>
        <taxon>Fungi incertae sedis</taxon>
        <taxon>Mucoromycota</taxon>
        <taxon>Mortierellomycotina</taxon>
        <taxon>Mortierellomycetes</taxon>
        <taxon>Mortierellales</taxon>
        <taxon>Mortierellaceae</taxon>
        <taxon>Podila</taxon>
    </lineage>
</organism>
<accession>A0A9P5VG34</accession>
<keyword evidence="2" id="KW-1185">Reference proteome</keyword>